<accession>A0ABP7FQZ4</accession>
<dbReference type="Gene3D" id="1.20.1260.10">
    <property type="match status" value="1"/>
</dbReference>
<dbReference type="EMBL" id="BAABEP010000040">
    <property type="protein sequence ID" value="GAA3745271.1"/>
    <property type="molecule type" value="Genomic_DNA"/>
</dbReference>
<feature type="compositionally biased region" description="Basic and acidic residues" evidence="1">
    <location>
        <begin position="239"/>
        <end position="262"/>
    </location>
</feature>
<dbReference type="PANTHER" id="PTHR36933:SF1">
    <property type="entry name" value="SLL0788 PROTEIN"/>
    <property type="match status" value="1"/>
</dbReference>
<keyword evidence="2" id="KW-0732">Signal</keyword>
<protein>
    <recommendedName>
        <fullName evidence="3">DUF305 domain-containing protein</fullName>
    </recommendedName>
</protein>
<gene>
    <name evidence="4" type="ORF">GCM10023082_47430</name>
</gene>
<evidence type="ECO:0000313" key="5">
    <source>
        <dbReference type="Proteomes" id="UP001499884"/>
    </source>
</evidence>
<dbReference type="RefSeq" id="WP_345651084.1">
    <property type="nucleotide sequence ID" value="NZ_BAABEP010000040.1"/>
</dbReference>
<evidence type="ECO:0000256" key="1">
    <source>
        <dbReference type="SAM" id="MobiDB-lite"/>
    </source>
</evidence>
<evidence type="ECO:0000259" key="3">
    <source>
        <dbReference type="Pfam" id="PF03713"/>
    </source>
</evidence>
<dbReference type="Proteomes" id="UP001499884">
    <property type="component" value="Unassembled WGS sequence"/>
</dbReference>
<feature type="signal peptide" evidence="2">
    <location>
        <begin position="1"/>
        <end position="41"/>
    </location>
</feature>
<name>A0ABP7FQZ4_9ACTN</name>
<proteinExistence type="predicted"/>
<evidence type="ECO:0000256" key="2">
    <source>
        <dbReference type="SAM" id="SignalP"/>
    </source>
</evidence>
<feature type="domain" description="DUF305" evidence="3">
    <location>
        <begin position="72"/>
        <end position="219"/>
    </location>
</feature>
<dbReference type="InterPro" id="IPR005183">
    <property type="entry name" value="DUF305_CopM-like"/>
</dbReference>
<keyword evidence="5" id="KW-1185">Reference proteome</keyword>
<comment type="caution">
    <text evidence="4">The sequence shown here is derived from an EMBL/GenBank/DDBJ whole genome shotgun (WGS) entry which is preliminary data.</text>
</comment>
<reference evidence="5" key="1">
    <citation type="journal article" date="2019" name="Int. J. Syst. Evol. Microbiol.">
        <title>The Global Catalogue of Microorganisms (GCM) 10K type strain sequencing project: providing services to taxonomists for standard genome sequencing and annotation.</title>
        <authorList>
            <consortium name="The Broad Institute Genomics Platform"/>
            <consortium name="The Broad Institute Genome Sequencing Center for Infectious Disease"/>
            <person name="Wu L."/>
            <person name="Ma J."/>
        </authorList>
    </citation>
    <scope>NUCLEOTIDE SEQUENCE [LARGE SCALE GENOMIC DNA]</scope>
    <source>
        <strain evidence="5">JCM 30846</strain>
    </source>
</reference>
<feature type="compositionally biased region" description="Low complexity" evidence="1">
    <location>
        <begin position="47"/>
        <end position="67"/>
    </location>
</feature>
<sequence length="262" mass="26481">MTGTMTTKTTKTTKTTAAPAARPRGASRAASAAALAVLALAACGGTAQTDGGAPATGGPSAPASPGPHNTQDTAFAQAMIPHHRQALAMAALAPGRAGSAAVRTLAARVRAAQRPEITLMTGWLTAWNAGQSPTATPPGRGGTAGMTGTMGEDDMAALRRLRGQAFDRAFLTMMIGHHQGALAMARAERSGGVYAPARKLAASIEASQGAEIARMHALLGDGHPAHTAPATDNTQGTHGLRDSHDLHDTPGMHGMDDASGRH</sequence>
<evidence type="ECO:0000313" key="4">
    <source>
        <dbReference type="EMBL" id="GAA3745271.1"/>
    </source>
</evidence>
<feature type="region of interest" description="Disordered" evidence="1">
    <location>
        <begin position="221"/>
        <end position="262"/>
    </location>
</feature>
<feature type="region of interest" description="Disordered" evidence="1">
    <location>
        <begin position="47"/>
        <end position="72"/>
    </location>
</feature>
<feature type="region of interest" description="Disordered" evidence="1">
    <location>
        <begin position="1"/>
        <end position="25"/>
    </location>
</feature>
<dbReference type="Pfam" id="PF03713">
    <property type="entry name" value="DUF305"/>
    <property type="match status" value="1"/>
</dbReference>
<dbReference type="InterPro" id="IPR012347">
    <property type="entry name" value="Ferritin-like"/>
</dbReference>
<feature type="chain" id="PRO_5046534397" description="DUF305 domain-containing protein" evidence="2">
    <location>
        <begin position="42"/>
        <end position="262"/>
    </location>
</feature>
<organism evidence="4 5">
    <name type="scientific">Streptomyces tremellae</name>
    <dbReference type="NCBI Taxonomy" id="1124239"/>
    <lineage>
        <taxon>Bacteria</taxon>
        <taxon>Bacillati</taxon>
        <taxon>Actinomycetota</taxon>
        <taxon>Actinomycetes</taxon>
        <taxon>Kitasatosporales</taxon>
        <taxon>Streptomycetaceae</taxon>
        <taxon>Streptomyces</taxon>
    </lineage>
</organism>
<dbReference type="PANTHER" id="PTHR36933">
    <property type="entry name" value="SLL0788 PROTEIN"/>
    <property type="match status" value="1"/>
</dbReference>